<dbReference type="InterPro" id="IPR001646">
    <property type="entry name" value="5peptide_repeat"/>
</dbReference>
<keyword evidence="3" id="KW-1185">Reference proteome</keyword>
<keyword evidence="1" id="KW-0472">Membrane</keyword>
<accession>U5DLT4</accession>
<dbReference type="InParanoid" id="U5DLT4"/>
<reference evidence="2 3" key="1">
    <citation type="submission" date="2013-05" db="EMBL/GenBank/DDBJ databases">
        <title>Draft genome sequence of Rubidibacter lacunae KORDI 51-2.</title>
        <authorList>
            <person name="Choi D.H."/>
            <person name="Noh J.H."/>
            <person name="Kwon K.-K."/>
            <person name="Lee J.-H."/>
            <person name="Ryu J.-Y."/>
        </authorList>
    </citation>
    <scope>NUCLEOTIDE SEQUENCE [LARGE SCALE GENOMIC DNA]</scope>
    <source>
        <strain evidence="2 3">KORDI 51-2</strain>
    </source>
</reference>
<sequence>MSTEVLVIRSAENVSQTVEFEEKLRYSGVRAVIVDSIMQVTAQSLLRIAIAMWAIAFLLAPIPAGAATSTAVRSFNDAKVETKDYAGQSLIEVEFSGADLEDANFSDADLRGAVFTGSSLKNADFSGANFAYGIGYLTSFKGTDFSNAILTEAMLLRSTFDDAKIEGADFSDAVLDRTEVKKLCAIASGVNPTTGVNTRASLLCR</sequence>
<dbReference type="Gene3D" id="2.160.20.80">
    <property type="entry name" value="E3 ubiquitin-protein ligase SopA"/>
    <property type="match status" value="1"/>
</dbReference>
<keyword evidence="1" id="KW-0812">Transmembrane</keyword>
<organism evidence="2 3">
    <name type="scientific">Rubidibacter lacunae KORDI 51-2</name>
    <dbReference type="NCBI Taxonomy" id="582515"/>
    <lineage>
        <taxon>Bacteria</taxon>
        <taxon>Bacillati</taxon>
        <taxon>Cyanobacteriota</taxon>
        <taxon>Cyanophyceae</taxon>
        <taxon>Oscillatoriophycideae</taxon>
        <taxon>Chroococcales</taxon>
        <taxon>Aphanothecaceae</taxon>
        <taxon>Rubidibacter</taxon>
    </lineage>
</organism>
<dbReference type="PANTHER" id="PTHR47200:SF2">
    <property type="entry name" value="THYLAKOID LUMENAL 15 KDA PROTEIN 1, CHLOROPLASTIC"/>
    <property type="match status" value="1"/>
</dbReference>
<dbReference type="STRING" id="582515.KR51_00007040"/>
<dbReference type="EMBL" id="ASSJ01000015">
    <property type="protein sequence ID" value="ERN42611.1"/>
    <property type="molecule type" value="Genomic_DNA"/>
</dbReference>
<dbReference type="AlphaFoldDB" id="U5DLT4"/>
<dbReference type="Pfam" id="PF00805">
    <property type="entry name" value="Pentapeptide"/>
    <property type="match status" value="2"/>
</dbReference>
<evidence type="ECO:0000313" key="2">
    <source>
        <dbReference type="EMBL" id="ERN42611.1"/>
    </source>
</evidence>
<dbReference type="SUPFAM" id="SSF141571">
    <property type="entry name" value="Pentapeptide repeat-like"/>
    <property type="match status" value="1"/>
</dbReference>
<dbReference type="Proteomes" id="UP000016960">
    <property type="component" value="Unassembled WGS sequence"/>
</dbReference>
<gene>
    <name evidence="2" type="ORF">KR51_00007040</name>
</gene>
<comment type="caution">
    <text evidence="2">The sequence shown here is derived from an EMBL/GenBank/DDBJ whole genome shotgun (WGS) entry which is preliminary data.</text>
</comment>
<dbReference type="RefSeq" id="WP_022604759.1">
    <property type="nucleotide sequence ID" value="NZ_ASSJ01000015.1"/>
</dbReference>
<evidence type="ECO:0000256" key="1">
    <source>
        <dbReference type="SAM" id="Phobius"/>
    </source>
</evidence>
<evidence type="ECO:0000313" key="3">
    <source>
        <dbReference type="Proteomes" id="UP000016960"/>
    </source>
</evidence>
<dbReference type="PANTHER" id="PTHR47200">
    <property type="entry name" value="THYLAKOID LUMENAL 15 KDA PROTEIN 1, CHLOROPLASTIC"/>
    <property type="match status" value="1"/>
</dbReference>
<feature type="transmembrane region" description="Helical" evidence="1">
    <location>
        <begin position="45"/>
        <end position="66"/>
    </location>
</feature>
<dbReference type="InterPro" id="IPR044213">
    <property type="entry name" value="At2g44920-like"/>
</dbReference>
<dbReference type="eggNOG" id="COG1357">
    <property type="taxonomic scope" value="Bacteria"/>
</dbReference>
<protein>
    <submittedName>
        <fullName evidence="2">Putative low-complexity protein</fullName>
    </submittedName>
</protein>
<name>U5DLT4_9CHRO</name>
<keyword evidence="1" id="KW-1133">Transmembrane helix</keyword>
<proteinExistence type="predicted"/>